<evidence type="ECO:0000313" key="3">
    <source>
        <dbReference type="EMBL" id="MEK6465708.1"/>
    </source>
</evidence>
<dbReference type="RefSeq" id="WP_346104234.1">
    <property type="nucleotide sequence ID" value="NZ_BAAAOD010000031.1"/>
</dbReference>
<feature type="signal peptide" evidence="2">
    <location>
        <begin position="1"/>
        <end position="29"/>
    </location>
</feature>
<organism evidence="3 4">
    <name type="scientific">Pseudonocardia alni subsp. carboxydivorans</name>
    <dbReference type="NCBI Taxonomy" id="415010"/>
    <lineage>
        <taxon>Bacteria</taxon>
        <taxon>Bacillati</taxon>
        <taxon>Actinomycetota</taxon>
        <taxon>Actinomycetes</taxon>
        <taxon>Pseudonocardiales</taxon>
        <taxon>Pseudonocardiaceae</taxon>
        <taxon>Pseudonocardia</taxon>
    </lineage>
</organism>
<comment type="caution">
    <text evidence="3">The sequence shown here is derived from an EMBL/GenBank/DDBJ whole genome shotgun (WGS) entry which is preliminary data.</text>
</comment>
<name>A0ABU9AHB5_PSEA5</name>
<keyword evidence="4" id="KW-1185">Reference proteome</keyword>
<accession>A0ABU9AHB5</accession>
<feature type="chain" id="PRO_5046513110" evidence="2">
    <location>
        <begin position="30"/>
        <end position="111"/>
    </location>
</feature>
<evidence type="ECO:0000256" key="1">
    <source>
        <dbReference type="SAM" id="MobiDB-lite"/>
    </source>
</evidence>
<proteinExistence type="predicted"/>
<gene>
    <name evidence="3" type="ORF">WG925_18360</name>
</gene>
<keyword evidence="2" id="KW-0732">Signal</keyword>
<protein>
    <submittedName>
        <fullName evidence="3">Uncharacterized protein</fullName>
    </submittedName>
</protein>
<dbReference type="EMBL" id="JBBPIX010000009">
    <property type="protein sequence ID" value="MEK6465708.1"/>
    <property type="molecule type" value="Genomic_DNA"/>
</dbReference>
<dbReference type="Proteomes" id="UP001367513">
    <property type="component" value="Unassembled WGS sequence"/>
</dbReference>
<sequence>MTARTTVRALAAVAGAGALATLAGGLAQADEGHHGSRHGHGDAYYDGSVWHYDGEATPSDSADLNESAGDRADGNTPVYLLKDVPAAAASEDLLKPVDLTAPAFGVLDGLS</sequence>
<evidence type="ECO:0000256" key="2">
    <source>
        <dbReference type="SAM" id="SignalP"/>
    </source>
</evidence>
<feature type="region of interest" description="Disordered" evidence="1">
    <location>
        <begin position="56"/>
        <end position="76"/>
    </location>
</feature>
<reference evidence="3 4" key="1">
    <citation type="submission" date="2024-03" db="EMBL/GenBank/DDBJ databases">
        <title>Draft genome sequence of Pseudonocardia carboxydivorans JCM 14827.</title>
        <authorList>
            <person name="Duangmal K."/>
        </authorList>
    </citation>
    <scope>NUCLEOTIDE SEQUENCE [LARGE SCALE GENOMIC DNA]</scope>
    <source>
        <strain evidence="3 4">JCM 14827</strain>
    </source>
</reference>
<evidence type="ECO:0000313" key="4">
    <source>
        <dbReference type="Proteomes" id="UP001367513"/>
    </source>
</evidence>